<dbReference type="AlphaFoldDB" id="A0A284VUU6"/>
<feature type="transmembrane region" description="Helical" evidence="1">
    <location>
        <begin position="15"/>
        <end position="33"/>
    </location>
</feature>
<name>A0A284VUU6_9EURY</name>
<keyword evidence="1" id="KW-0812">Transmembrane</keyword>
<feature type="transmembrane region" description="Helical" evidence="1">
    <location>
        <begin position="78"/>
        <end position="98"/>
    </location>
</feature>
<accession>A0A284VUU6</accession>
<keyword evidence="3" id="KW-1185">Reference proteome</keyword>
<dbReference type="Proteomes" id="UP000218615">
    <property type="component" value="Unassembled WGS sequence"/>
</dbReference>
<feature type="transmembrane region" description="Helical" evidence="1">
    <location>
        <begin position="45"/>
        <end position="66"/>
    </location>
</feature>
<keyword evidence="1" id="KW-0472">Membrane</keyword>
<organism evidence="2 3">
    <name type="scientific">Candidatus Methanoperedens nitratireducens</name>
    <dbReference type="NCBI Taxonomy" id="1392998"/>
    <lineage>
        <taxon>Archaea</taxon>
        <taxon>Methanobacteriati</taxon>
        <taxon>Methanobacteriota</taxon>
        <taxon>Stenosarchaea group</taxon>
        <taxon>Methanomicrobia</taxon>
        <taxon>Methanosarcinales</taxon>
        <taxon>ANME-2 cluster</taxon>
        <taxon>Candidatus Methanoperedentaceae</taxon>
        <taxon>Candidatus Methanoperedens</taxon>
    </lineage>
</organism>
<gene>
    <name evidence="2" type="ORF">MNV_980055</name>
</gene>
<reference evidence="3" key="1">
    <citation type="submission" date="2017-06" db="EMBL/GenBank/DDBJ databases">
        <authorList>
            <person name="Cremers G."/>
        </authorList>
    </citation>
    <scope>NUCLEOTIDE SEQUENCE [LARGE SCALE GENOMIC DNA]</scope>
</reference>
<sequence>MSEIVEFLTQPATQAVFWLICIVFAFMFANYVKRQSFGDDTGTKAWAIIAIGLFLIGLRVSFKLIFPDFSASYDLQVTRYLLGIAGGAVLVYGFFNYYNVMNSLYRGA</sequence>
<keyword evidence="1" id="KW-1133">Transmembrane helix</keyword>
<evidence type="ECO:0000256" key="1">
    <source>
        <dbReference type="SAM" id="Phobius"/>
    </source>
</evidence>
<dbReference type="RefSeq" id="WP_096207440.1">
    <property type="nucleotide sequence ID" value="NZ_FZMP01000249.1"/>
</dbReference>
<protein>
    <submittedName>
        <fullName evidence="2">Uncharacterized protein</fullName>
    </submittedName>
</protein>
<dbReference type="EMBL" id="FZMP01000249">
    <property type="protein sequence ID" value="SNQ62953.1"/>
    <property type="molecule type" value="Genomic_DNA"/>
</dbReference>
<evidence type="ECO:0000313" key="2">
    <source>
        <dbReference type="EMBL" id="SNQ62953.1"/>
    </source>
</evidence>
<proteinExistence type="predicted"/>
<evidence type="ECO:0000313" key="3">
    <source>
        <dbReference type="Proteomes" id="UP000218615"/>
    </source>
</evidence>